<evidence type="ECO:0000313" key="2">
    <source>
        <dbReference type="Proteomes" id="UP000033699"/>
    </source>
</evidence>
<sequence>MGVAQQLLDGDEFDALFQEQGRGRVPEVVEADLAEAGPAEKCVEVAGESGGSDGVAVGASEDVAAVHSTRAGFLLLVGLLLAVGAEREQAGGRVGDAAFGADYLGGEVGQATGAGALEGAAEAGGSAGQVEVFPVQAEEFTLAESGVQGEFVQGVKAVAAGRMRSCRVSGAVGAGSVSAGAQWS</sequence>
<comment type="caution">
    <text evidence="1">The sequence shown here is derived from an EMBL/GenBank/DDBJ whole genome shotgun (WGS) entry which is preliminary data.</text>
</comment>
<accession>A0A0F2TIY3</accession>
<organism evidence="1 2">
    <name type="scientific">Streptomyces rubellomurinus (strain ATCC 31215)</name>
    <dbReference type="NCBI Taxonomy" id="359131"/>
    <lineage>
        <taxon>Bacteria</taxon>
        <taxon>Bacillati</taxon>
        <taxon>Actinomycetota</taxon>
        <taxon>Actinomycetes</taxon>
        <taxon>Kitasatosporales</taxon>
        <taxon>Streptomycetaceae</taxon>
        <taxon>Streptomyces</taxon>
    </lineage>
</organism>
<keyword evidence="2" id="KW-1185">Reference proteome</keyword>
<name>A0A0F2TIY3_STRR3</name>
<evidence type="ECO:0000313" key="1">
    <source>
        <dbReference type="EMBL" id="KJS63114.1"/>
    </source>
</evidence>
<dbReference type="AlphaFoldDB" id="A0A0F2TIY3"/>
<dbReference type="EMBL" id="JZKH01000006">
    <property type="protein sequence ID" value="KJS63114.1"/>
    <property type="molecule type" value="Genomic_DNA"/>
</dbReference>
<proteinExistence type="predicted"/>
<reference evidence="1 2" key="1">
    <citation type="submission" date="2015-02" db="EMBL/GenBank/DDBJ databases">
        <authorList>
            <person name="Ju K.-S."/>
            <person name="Doroghazi J.R."/>
            <person name="Metcalf W."/>
        </authorList>
    </citation>
    <scope>NUCLEOTIDE SEQUENCE [LARGE SCALE GENOMIC DNA]</scope>
    <source>
        <strain evidence="1 2">ATCC 31215</strain>
    </source>
</reference>
<dbReference type="Proteomes" id="UP000033699">
    <property type="component" value="Unassembled WGS sequence"/>
</dbReference>
<protein>
    <submittedName>
        <fullName evidence="1">Uncharacterized protein</fullName>
    </submittedName>
</protein>
<gene>
    <name evidence="1" type="ORF">VM95_05280</name>
</gene>